<gene>
    <name evidence="1" type="ORF">F8C76_17830</name>
</gene>
<dbReference type="Proteomes" id="UP000429785">
    <property type="component" value="Unassembled WGS sequence"/>
</dbReference>
<name>A0A6I1DXN0_9FLAO</name>
<dbReference type="EMBL" id="WELG01000038">
    <property type="protein sequence ID" value="KAB7525494.1"/>
    <property type="molecule type" value="Genomic_DNA"/>
</dbReference>
<dbReference type="Pfam" id="PF10118">
    <property type="entry name" value="Metal_hydrol"/>
    <property type="match status" value="1"/>
</dbReference>
<protein>
    <submittedName>
        <fullName evidence="1">Metal-dependent hydrolase</fullName>
    </submittedName>
</protein>
<accession>A0A6I1DXN0</accession>
<reference evidence="1 2" key="1">
    <citation type="submission" date="2019-10" db="EMBL/GenBank/DDBJ databases">
        <title>Muricauda olearia CL-SS4 JCM15563 genome.</title>
        <authorList>
            <person name="Liu L."/>
        </authorList>
    </citation>
    <scope>NUCLEOTIDE SEQUENCE [LARGE SCALE GENOMIC DNA]</scope>
    <source>
        <strain evidence="1 2">CL-SS4</strain>
    </source>
</reference>
<comment type="caution">
    <text evidence="1">The sequence shown here is derived from an EMBL/GenBank/DDBJ whole genome shotgun (WGS) entry which is preliminary data.</text>
</comment>
<sequence length="86" mass="10097">MALANRKIGYDEVVTRDIHFPMNIENVARHWFGNDPWSTHWMNAILAAVPDGERWVMNSARRQLSKLDDPEVLNAAKEFIRQERIH</sequence>
<feature type="non-terminal residue" evidence="1">
    <location>
        <position position="86"/>
    </location>
</feature>
<evidence type="ECO:0000313" key="2">
    <source>
        <dbReference type="Proteomes" id="UP000429785"/>
    </source>
</evidence>
<dbReference type="InterPro" id="IPR016516">
    <property type="entry name" value="UCP07580"/>
</dbReference>
<dbReference type="RefSeq" id="WP_211372180.1">
    <property type="nucleotide sequence ID" value="NZ_WELG01000038.1"/>
</dbReference>
<dbReference type="PANTHER" id="PTHR39456">
    <property type="entry name" value="METAL-DEPENDENT HYDROLASE"/>
    <property type="match status" value="1"/>
</dbReference>
<keyword evidence="1" id="KW-0378">Hydrolase</keyword>
<dbReference type="GO" id="GO:0016787">
    <property type="term" value="F:hydrolase activity"/>
    <property type="evidence" value="ECO:0007669"/>
    <property type="project" value="UniProtKB-KW"/>
</dbReference>
<proteinExistence type="predicted"/>
<dbReference type="AlphaFoldDB" id="A0A6I1DXN0"/>
<organism evidence="1 2">
    <name type="scientific">Flagellimonas olearia</name>
    <dbReference type="NCBI Taxonomy" id="552546"/>
    <lineage>
        <taxon>Bacteria</taxon>
        <taxon>Pseudomonadati</taxon>
        <taxon>Bacteroidota</taxon>
        <taxon>Flavobacteriia</taxon>
        <taxon>Flavobacteriales</taxon>
        <taxon>Flavobacteriaceae</taxon>
        <taxon>Flagellimonas</taxon>
    </lineage>
</organism>
<dbReference type="PANTHER" id="PTHR39456:SF1">
    <property type="entry name" value="METAL-DEPENDENT HYDROLASE"/>
    <property type="match status" value="1"/>
</dbReference>
<evidence type="ECO:0000313" key="1">
    <source>
        <dbReference type="EMBL" id="KAB7525494.1"/>
    </source>
</evidence>